<evidence type="ECO:0000256" key="5">
    <source>
        <dbReference type="ARBA" id="ARBA00022989"/>
    </source>
</evidence>
<keyword evidence="5" id="KW-1133">Transmembrane helix</keyword>
<name>A0ABW2A837_9GAMM</name>
<evidence type="ECO:0000259" key="8">
    <source>
        <dbReference type="Pfam" id="PF00924"/>
    </source>
</evidence>
<dbReference type="InterPro" id="IPR010920">
    <property type="entry name" value="LSM_dom_sf"/>
</dbReference>
<keyword evidence="7" id="KW-0997">Cell inner membrane</keyword>
<organism evidence="10 11">
    <name type="scientific">Marinobacterium aestuariivivens</name>
    <dbReference type="NCBI Taxonomy" id="1698799"/>
    <lineage>
        <taxon>Bacteria</taxon>
        <taxon>Pseudomonadati</taxon>
        <taxon>Pseudomonadota</taxon>
        <taxon>Gammaproteobacteria</taxon>
        <taxon>Oceanospirillales</taxon>
        <taxon>Oceanospirillaceae</taxon>
        <taxon>Marinobacterium</taxon>
    </lineage>
</organism>
<proteinExistence type="inferred from homology"/>
<evidence type="ECO:0000256" key="7">
    <source>
        <dbReference type="RuleBase" id="RU369025"/>
    </source>
</evidence>
<dbReference type="InterPro" id="IPR011066">
    <property type="entry name" value="MscS_channel_C_sf"/>
</dbReference>
<dbReference type="RefSeq" id="WP_379912124.1">
    <property type="nucleotide sequence ID" value="NZ_JBHSWE010000001.1"/>
</dbReference>
<comment type="subunit">
    <text evidence="7">Homoheptamer.</text>
</comment>
<comment type="function">
    <text evidence="7">Mechanosensitive channel that participates in the regulation of osmotic pressure changes within the cell, opening in response to stretch forces in the membrane lipid bilayer, without the need for other proteins. Contributes to normal resistance to hypoosmotic shock. Forms an ion channel of 1.0 nanosiemens conductance with a slight preference for anions.</text>
</comment>
<dbReference type="PANTHER" id="PTHR30221:SF1">
    <property type="entry name" value="SMALL-CONDUCTANCE MECHANOSENSITIVE CHANNEL"/>
    <property type="match status" value="1"/>
</dbReference>
<dbReference type="Pfam" id="PF21082">
    <property type="entry name" value="MS_channel_3rd"/>
    <property type="match status" value="1"/>
</dbReference>
<dbReference type="Gene3D" id="3.30.70.100">
    <property type="match status" value="1"/>
</dbReference>
<evidence type="ECO:0000256" key="3">
    <source>
        <dbReference type="ARBA" id="ARBA00022475"/>
    </source>
</evidence>
<keyword evidence="4" id="KW-0812">Transmembrane</keyword>
<dbReference type="InterPro" id="IPR006685">
    <property type="entry name" value="MscS_channel_2nd"/>
</dbReference>
<sequence length="165" mass="18028">MFSNYGAGFTIILTRPFVVGNTISINGLSGVVEEIHLACTVLTNEDGEKITIPNKHIVGEVITNSYANRVVEANVGISYDSDPGQAIALILAVLGDTEDITQEPAPQVGIQGFGDFAIDIGYRYWVPTTRYFELQFQVNQAVFAALKRQGIQIPYPIVDLHTRKG</sequence>
<comment type="subcellular location">
    <subcellularLocation>
        <location evidence="7">Cell inner membrane</location>
        <topology evidence="7">Multi-pass membrane protein</topology>
    </subcellularLocation>
    <subcellularLocation>
        <location evidence="1">Cell membrane</location>
        <topology evidence="1">Multi-pass membrane protein</topology>
    </subcellularLocation>
</comment>
<evidence type="ECO:0000256" key="2">
    <source>
        <dbReference type="ARBA" id="ARBA00008017"/>
    </source>
</evidence>
<protein>
    <recommendedName>
        <fullName evidence="7">Small-conductance mechanosensitive channel</fullName>
    </recommendedName>
</protein>
<evidence type="ECO:0000313" key="11">
    <source>
        <dbReference type="Proteomes" id="UP001596422"/>
    </source>
</evidence>
<feature type="domain" description="Mechanosensitive ion channel MscS" evidence="8">
    <location>
        <begin position="2"/>
        <end position="64"/>
    </location>
</feature>
<keyword evidence="7" id="KW-0407">Ion channel</keyword>
<dbReference type="Gene3D" id="2.30.30.60">
    <property type="match status" value="1"/>
</dbReference>
<evidence type="ECO:0000259" key="9">
    <source>
        <dbReference type="Pfam" id="PF21082"/>
    </source>
</evidence>
<reference evidence="11" key="1">
    <citation type="journal article" date="2019" name="Int. J. Syst. Evol. Microbiol.">
        <title>The Global Catalogue of Microorganisms (GCM) 10K type strain sequencing project: providing services to taxonomists for standard genome sequencing and annotation.</title>
        <authorList>
            <consortium name="The Broad Institute Genomics Platform"/>
            <consortium name="The Broad Institute Genome Sequencing Center for Infectious Disease"/>
            <person name="Wu L."/>
            <person name="Ma J."/>
        </authorList>
    </citation>
    <scope>NUCLEOTIDE SEQUENCE [LARGE SCALE GENOMIC DNA]</scope>
    <source>
        <strain evidence="11">NBRC 111756</strain>
    </source>
</reference>
<feature type="domain" description="Mechanosensitive ion channel MscS C-terminal" evidence="9">
    <location>
        <begin position="71"/>
        <end position="153"/>
    </location>
</feature>
<evidence type="ECO:0000256" key="6">
    <source>
        <dbReference type="ARBA" id="ARBA00023136"/>
    </source>
</evidence>
<accession>A0ABW2A837</accession>
<dbReference type="InterPro" id="IPR049278">
    <property type="entry name" value="MS_channel_C"/>
</dbReference>
<keyword evidence="6" id="KW-0472">Membrane</keyword>
<keyword evidence="7" id="KW-0813">Transport</keyword>
<dbReference type="SUPFAM" id="SSF50182">
    <property type="entry name" value="Sm-like ribonucleoproteins"/>
    <property type="match status" value="1"/>
</dbReference>
<dbReference type="InterPro" id="IPR023408">
    <property type="entry name" value="MscS_beta-dom_sf"/>
</dbReference>
<comment type="caution">
    <text evidence="10">The sequence shown here is derived from an EMBL/GenBank/DDBJ whole genome shotgun (WGS) entry which is preliminary data.</text>
</comment>
<evidence type="ECO:0000256" key="4">
    <source>
        <dbReference type="ARBA" id="ARBA00022692"/>
    </source>
</evidence>
<keyword evidence="11" id="KW-1185">Reference proteome</keyword>
<dbReference type="EMBL" id="JBHSWE010000001">
    <property type="protein sequence ID" value="MFC6673609.1"/>
    <property type="molecule type" value="Genomic_DNA"/>
</dbReference>
<evidence type="ECO:0000256" key="1">
    <source>
        <dbReference type="ARBA" id="ARBA00004651"/>
    </source>
</evidence>
<dbReference type="Proteomes" id="UP001596422">
    <property type="component" value="Unassembled WGS sequence"/>
</dbReference>
<dbReference type="InterPro" id="IPR045275">
    <property type="entry name" value="MscS_archaea/bacteria_type"/>
</dbReference>
<comment type="similarity">
    <text evidence="2 7">Belongs to the MscS (TC 1.A.23) family.</text>
</comment>
<evidence type="ECO:0000313" key="10">
    <source>
        <dbReference type="EMBL" id="MFC6673609.1"/>
    </source>
</evidence>
<gene>
    <name evidence="10" type="ORF">ACFQDL_28585</name>
</gene>
<keyword evidence="7" id="KW-0406">Ion transport</keyword>
<dbReference type="Pfam" id="PF00924">
    <property type="entry name" value="MS_channel_2nd"/>
    <property type="match status" value="1"/>
</dbReference>
<dbReference type="SUPFAM" id="SSF82689">
    <property type="entry name" value="Mechanosensitive channel protein MscS (YggB), C-terminal domain"/>
    <property type="match status" value="1"/>
</dbReference>
<keyword evidence="3" id="KW-1003">Cell membrane</keyword>
<dbReference type="PANTHER" id="PTHR30221">
    <property type="entry name" value="SMALL-CONDUCTANCE MECHANOSENSITIVE CHANNEL"/>
    <property type="match status" value="1"/>
</dbReference>